<comment type="caution">
    <text evidence="1">The sequence shown here is derived from an EMBL/GenBank/DDBJ whole genome shotgun (WGS) entry which is preliminary data.</text>
</comment>
<organism evidence="1 2">
    <name type="scientific">Clostridium perfringens E str. JGS1987</name>
    <dbReference type="NCBI Taxonomy" id="451755"/>
    <lineage>
        <taxon>Bacteria</taxon>
        <taxon>Bacillati</taxon>
        <taxon>Bacillota</taxon>
        <taxon>Clostridia</taxon>
        <taxon>Eubacteriales</taxon>
        <taxon>Clostridiaceae</taxon>
        <taxon>Clostridium</taxon>
    </lineage>
</organism>
<protein>
    <submittedName>
        <fullName evidence="1">Uncharacterized protein</fullName>
    </submittedName>
</protein>
<dbReference type="RefSeq" id="WP_003464989.1">
    <property type="nucleotide sequence ID" value="NZ_ABDW01000026.1"/>
</dbReference>
<evidence type="ECO:0000313" key="1">
    <source>
        <dbReference type="EMBL" id="EDT14291.1"/>
    </source>
</evidence>
<dbReference type="AlphaFoldDB" id="B1BVN0"/>
<accession>B1BVN0</accession>
<evidence type="ECO:0000313" key="2">
    <source>
        <dbReference type="Proteomes" id="UP000005337"/>
    </source>
</evidence>
<proteinExistence type="predicted"/>
<dbReference type="Proteomes" id="UP000005337">
    <property type="component" value="Unassembled WGS sequence"/>
</dbReference>
<dbReference type="EMBL" id="ABDW01000026">
    <property type="protein sequence ID" value="EDT14291.1"/>
    <property type="molecule type" value="Genomic_DNA"/>
</dbReference>
<name>B1BVN0_CLOPF</name>
<reference evidence="1 2" key="1">
    <citation type="submission" date="2007-07" db="EMBL/GenBank/DDBJ databases">
        <title>Annotation of Clostridium perfringens E str. JGS1987.</title>
        <authorList>
            <person name="Paulsen I."/>
            <person name="Sebastian Y."/>
        </authorList>
    </citation>
    <scope>NUCLEOTIDE SEQUENCE [LARGE SCALE GENOMIC DNA]</scope>
    <source>
        <strain evidence="2">E str. JGS1987</strain>
    </source>
</reference>
<gene>
    <name evidence="1" type="ORF">AC3_A0310</name>
</gene>
<sequence>MFEKLINKFYKTEVKEVSEEEIKKEEIQQAKRHIYNNSLEGFYNCISFAKEIISKEKRKDSILLLDYMMNTIKNDLKYSLSSDILYKKEHEVIEFRGEFLPNSVQDEKGEIINCCKRENKTINTKKDIIISIPWNRKRKISGIKYLSRKPFEYKFTNHAGQYYTNIDLTYITGGIHSISSGDELCKECIFEVEYIVEVNNLYNHLYTDGFYWYNKHTRKVIESKVSGKLQVLDVRIAILFELSRLKYNLENKYGVDSWDIMQLNQEEK</sequence>
<dbReference type="Pfam" id="PF20457">
    <property type="entry name" value="DUF6710"/>
    <property type="match status" value="1"/>
</dbReference>
<dbReference type="InterPro" id="IPR046556">
    <property type="entry name" value="DUF6710"/>
</dbReference>